<dbReference type="InterPro" id="IPR014748">
    <property type="entry name" value="Enoyl-CoA_hydra_C"/>
</dbReference>
<dbReference type="PANTHER" id="PTHR42964">
    <property type="entry name" value="ENOYL-COA HYDRATASE"/>
    <property type="match status" value="1"/>
</dbReference>
<protein>
    <submittedName>
        <fullName evidence="2">Enoyl-CoA hydratase</fullName>
    </submittedName>
</protein>
<evidence type="ECO:0000313" key="2">
    <source>
        <dbReference type="EMBL" id="GHI72601.1"/>
    </source>
</evidence>
<proteinExistence type="inferred from homology"/>
<keyword evidence="3" id="KW-1185">Reference proteome</keyword>
<dbReference type="PANTHER" id="PTHR42964:SF1">
    <property type="entry name" value="POLYKETIDE BIOSYNTHESIS ENOYL-COA HYDRATASE PKSH-RELATED"/>
    <property type="match status" value="1"/>
</dbReference>
<dbReference type="InterPro" id="IPR029045">
    <property type="entry name" value="ClpP/crotonase-like_dom_sf"/>
</dbReference>
<comment type="caution">
    <text evidence="2">The sequence shown here is derived from an EMBL/GenBank/DDBJ whole genome shotgun (WGS) entry which is preliminary data.</text>
</comment>
<sequence>MHAAQATGIATLTLDSPGNRNALSADLVAELRSALAATAADTAVRAVVLTHTGTTFCAGADLKSPCDPADFLALLRETAELPKPVVARVTGHVRAGGLGLLGVCDIAAAGPQSSYAFTETHLGLAPAVISMPLLPRLDPRAAARYFLTAEAFDAAEAARIGLLTLHGDDVDATLEPVLAGLRKASPQGLAATKALTSAAVREALTRDGSRLTELSAGLFASAEAREGITARFERREPSWSL</sequence>
<dbReference type="EMBL" id="BNEC01000005">
    <property type="protein sequence ID" value="GHI72601.1"/>
    <property type="molecule type" value="Genomic_DNA"/>
</dbReference>
<dbReference type="InterPro" id="IPR001753">
    <property type="entry name" value="Enoyl-CoA_hydra/iso"/>
</dbReference>
<dbReference type="InterPro" id="IPR051683">
    <property type="entry name" value="Enoyl-CoA_Hydratase/Isomerase"/>
</dbReference>
<comment type="similarity">
    <text evidence="1">Belongs to the enoyl-CoA hydratase/isomerase family.</text>
</comment>
<evidence type="ECO:0000313" key="3">
    <source>
        <dbReference type="Proteomes" id="UP000613974"/>
    </source>
</evidence>
<dbReference type="CDD" id="cd06558">
    <property type="entry name" value="crotonase-like"/>
    <property type="match status" value="1"/>
</dbReference>
<name>A0ABQ3SWW6_9ACTN</name>
<organism evidence="2 3">
    <name type="scientific">Streptomyces nojiriensis</name>
    <dbReference type="NCBI Taxonomy" id="66374"/>
    <lineage>
        <taxon>Bacteria</taxon>
        <taxon>Bacillati</taxon>
        <taxon>Actinomycetota</taxon>
        <taxon>Actinomycetes</taxon>
        <taxon>Kitasatosporales</taxon>
        <taxon>Streptomycetaceae</taxon>
        <taxon>Streptomyces</taxon>
    </lineage>
</organism>
<dbReference type="NCBIfam" id="NF005879">
    <property type="entry name" value="PRK07827.1"/>
    <property type="match status" value="1"/>
</dbReference>
<gene>
    <name evidence="2" type="ORF">Snoj_65190</name>
</gene>
<dbReference type="Gene3D" id="1.10.12.10">
    <property type="entry name" value="Lyase 2-enoyl-coa Hydratase, Chain A, domain 2"/>
    <property type="match status" value="1"/>
</dbReference>
<accession>A0ABQ3SWW6</accession>
<dbReference type="SUPFAM" id="SSF52096">
    <property type="entry name" value="ClpP/crotonase"/>
    <property type="match status" value="1"/>
</dbReference>
<dbReference type="Proteomes" id="UP000613974">
    <property type="component" value="Unassembled WGS sequence"/>
</dbReference>
<dbReference type="Pfam" id="PF00378">
    <property type="entry name" value="ECH_1"/>
    <property type="match status" value="1"/>
</dbReference>
<reference evidence="3" key="1">
    <citation type="submission" date="2023-07" db="EMBL/GenBank/DDBJ databases">
        <title>Whole genome shotgun sequence of Streptomyces nojiriensis NBRC 13794.</title>
        <authorList>
            <person name="Komaki H."/>
            <person name="Tamura T."/>
        </authorList>
    </citation>
    <scope>NUCLEOTIDE SEQUENCE [LARGE SCALE GENOMIC DNA]</scope>
    <source>
        <strain evidence="3">NBRC 13794</strain>
    </source>
</reference>
<evidence type="ECO:0000256" key="1">
    <source>
        <dbReference type="ARBA" id="ARBA00005254"/>
    </source>
</evidence>
<dbReference type="Gene3D" id="3.90.226.10">
    <property type="entry name" value="2-enoyl-CoA Hydratase, Chain A, domain 1"/>
    <property type="match status" value="1"/>
</dbReference>